<feature type="binding site" evidence="15 16">
    <location>
        <begin position="150"/>
        <end position="155"/>
    </location>
    <ligand>
        <name>S-adenosyl-L-methionine</name>
        <dbReference type="ChEBI" id="CHEBI:59789"/>
    </ligand>
</feature>
<proteinExistence type="inferred from homology"/>
<evidence type="ECO:0000256" key="6">
    <source>
        <dbReference type="ARBA" id="ARBA00014679"/>
    </source>
</evidence>
<reference evidence="20" key="1">
    <citation type="submission" date="2017-09" db="EMBL/GenBank/DDBJ databases">
        <title>Depth-based differentiation of microbial function through sediment-hosted aquifers and enrichment of novel symbionts in the deep terrestrial subsurface.</title>
        <authorList>
            <person name="Probst A.J."/>
            <person name="Ladd B."/>
            <person name="Jarett J.K."/>
            <person name="Geller-Mcgrath D.E."/>
            <person name="Sieber C.M.K."/>
            <person name="Emerson J.B."/>
            <person name="Anantharaman K."/>
            <person name="Thomas B.C."/>
            <person name="Malmstrom R."/>
            <person name="Stieglmeier M."/>
            <person name="Klingl A."/>
            <person name="Woyke T."/>
            <person name="Ryan C.M."/>
            <person name="Banfield J.F."/>
        </authorList>
    </citation>
    <scope>NUCLEOTIDE SEQUENCE [LARGE SCALE GENOMIC DNA]</scope>
</reference>
<dbReference type="InterPro" id="IPR029028">
    <property type="entry name" value="Alpha/beta_knot_MTases"/>
</dbReference>
<comment type="subcellular location">
    <subcellularLocation>
        <location evidence="2 15 17">Cytoplasm</location>
    </subcellularLocation>
</comment>
<dbReference type="GO" id="GO:0002939">
    <property type="term" value="P:tRNA N1-guanine methylation"/>
    <property type="evidence" value="ECO:0007669"/>
    <property type="project" value="TreeGrafter"/>
</dbReference>
<evidence type="ECO:0000256" key="7">
    <source>
        <dbReference type="ARBA" id="ARBA00022490"/>
    </source>
</evidence>
<evidence type="ECO:0000259" key="18">
    <source>
        <dbReference type="Pfam" id="PF01746"/>
    </source>
</evidence>
<keyword evidence="11 15" id="KW-0819">tRNA processing</keyword>
<evidence type="ECO:0000256" key="4">
    <source>
        <dbReference type="ARBA" id="ARBA00011738"/>
    </source>
</evidence>
<dbReference type="FunFam" id="1.10.1270.20:FF:000001">
    <property type="entry name" value="tRNA (guanine-N(1)-)-methyltransferase"/>
    <property type="match status" value="1"/>
</dbReference>
<evidence type="ECO:0000256" key="17">
    <source>
        <dbReference type="RuleBase" id="RU003464"/>
    </source>
</evidence>
<keyword evidence="9 15" id="KW-0808">Transferase</keyword>
<evidence type="ECO:0000256" key="5">
    <source>
        <dbReference type="ARBA" id="ARBA00012807"/>
    </source>
</evidence>
<dbReference type="GO" id="GO:0052906">
    <property type="term" value="F:tRNA (guanine(37)-N1)-methyltransferase activity"/>
    <property type="evidence" value="ECO:0007669"/>
    <property type="project" value="UniProtKB-UniRule"/>
</dbReference>
<dbReference type="InterPro" id="IPR029026">
    <property type="entry name" value="tRNA_m1G_MTases_N"/>
</dbReference>
<feature type="domain" description="tRNA methyltransferase TRMD/TRM10-type" evidence="18">
    <location>
        <begin position="2"/>
        <end position="242"/>
    </location>
</feature>
<sequence length="242" mass="27700">MLKIDVLTLFPKMFEGPLTESMLRRAREKKLLGIKIIDIRNFTSDKHRTADDSAYGGGGMVLKPEPIFKAVEFLKKQSCVIRRKSYVKEKKRSTLDARRPTVVLMAPDGKTFDQQAAKRLAKKKHLIFICGHYEGVDERIRKIADEEISIGDYVLTGGEIPAMAVIDAVARMVEGVVGNKEAAVRDSFYSGILDWPHYTRPGKFRNMKVPDVLLSGNHRKIEEWREKKAFERTKKRRPDLLK</sequence>
<feature type="binding site" evidence="15 16">
    <location>
        <position position="131"/>
    </location>
    <ligand>
        <name>S-adenosyl-L-methionine</name>
        <dbReference type="ChEBI" id="CHEBI:59789"/>
    </ligand>
</feature>
<evidence type="ECO:0000256" key="9">
    <source>
        <dbReference type="ARBA" id="ARBA00022679"/>
    </source>
</evidence>
<keyword evidence="7 15" id="KW-0963">Cytoplasm</keyword>
<keyword evidence="10 15" id="KW-0949">S-adenosyl-L-methionine</keyword>
<dbReference type="HAMAP" id="MF_00605">
    <property type="entry name" value="TrmD"/>
    <property type="match status" value="1"/>
</dbReference>
<organism evidence="19 20">
    <name type="scientific">Candidatus Desantisbacteria bacterium CG_4_10_14_0_8_um_filter_48_22</name>
    <dbReference type="NCBI Taxonomy" id="1974543"/>
    <lineage>
        <taxon>Bacteria</taxon>
        <taxon>Candidatus Desantisiibacteriota</taxon>
    </lineage>
</organism>
<dbReference type="PANTHER" id="PTHR46417:SF1">
    <property type="entry name" value="TRNA (GUANINE-N(1)-)-METHYLTRANSFERASE"/>
    <property type="match status" value="1"/>
</dbReference>
<comment type="caution">
    <text evidence="19">The sequence shown here is derived from an EMBL/GenBank/DDBJ whole genome shotgun (WGS) entry which is preliminary data.</text>
</comment>
<dbReference type="PANTHER" id="PTHR46417">
    <property type="entry name" value="TRNA (GUANINE-N(1)-)-METHYLTRANSFERASE"/>
    <property type="match status" value="1"/>
</dbReference>
<evidence type="ECO:0000256" key="11">
    <source>
        <dbReference type="ARBA" id="ARBA00022694"/>
    </source>
</evidence>
<dbReference type="InterPro" id="IPR002649">
    <property type="entry name" value="tRNA_m1G_MeTrfase_TrmD"/>
</dbReference>
<keyword evidence="8 15" id="KW-0489">Methyltransferase</keyword>
<dbReference type="EC" id="2.1.1.228" evidence="5 15"/>
<comment type="subunit">
    <text evidence="4 15 17">Homodimer.</text>
</comment>
<evidence type="ECO:0000256" key="14">
    <source>
        <dbReference type="ARBA" id="ARBA00047783"/>
    </source>
</evidence>
<accession>A0A2M7SFA3</accession>
<dbReference type="InterPro" id="IPR016009">
    <property type="entry name" value="tRNA_MeTrfase_TRMD/TRM10"/>
</dbReference>
<evidence type="ECO:0000256" key="13">
    <source>
        <dbReference type="ARBA" id="ARBA00033392"/>
    </source>
</evidence>
<dbReference type="EMBL" id="PFMR01000031">
    <property type="protein sequence ID" value="PIZ18174.1"/>
    <property type="molecule type" value="Genomic_DNA"/>
</dbReference>
<dbReference type="InterPro" id="IPR023148">
    <property type="entry name" value="tRNA_m1G_MeTrfase_C_sf"/>
</dbReference>
<dbReference type="Pfam" id="PF01746">
    <property type="entry name" value="tRNA_m1G_MT"/>
    <property type="match status" value="1"/>
</dbReference>
<dbReference type="GO" id="GO:0005829">
    <property type="term" value="C:cytosol"/>
    <property type="evidence" value="ECO:0007669"/>
    <property type="project" value="TreeGrafter"/>
</dbReference>
<protein>
    <recommendedName>
        <fullName evidence="6 15">tRNA (guanine-N(1)-)-methyltransferase</fullName>
        <ecNumber evidence="5 15">2.1.1.228</ecNumber>
    </recommendedName>
    <alternativeName>
        <fullName evidence="12 15">M1G-methyltransferase</fullName>
    </alternativeName>
    <alternativeName>
        <fullName evidence="13 15">tRNA [GM37] methyltransferase</fullName>
    </alternativeName>
</protein>
<dbReference type="Gene3D" id="3.40.1280.10">
    <property type="match status" value="1"/>
</dbReference>
<comment type="function">
    <text evidence="1 15 17">Specifically methylates guanosine-37 in various tRNAs.</text>
</comment>
<evidence type="ECO:0000313" key="20">
    <source>
        <dbReference type="Proteomes" id="UP000229307"/>
    </source>
</evidence>
<dbReference type="SUPFAM" id="SSF75217">
    <property type="entry name" value="alpha/beta knot"/>
    <property type="match status" value="1"/>
</dbReference>
<evidence type="ECO:0000256" key="8">
    <source>
        <dbReference type="ARBA" id="ARBA00022603"/>
    </source>
</evidence>
<evidence type="ECO:0000256" key="2">
    <source>
        <dbReference type="ARBA" id="ARBA00004496"/>
    </source>
</evidence>
<dbReference type="FunFam" id="3.40.1280.10:FF:000001">
    <property type="entry name" value="tRNA (guanine-N(1)-)-methyltransferase"/>
    <property type="match status" value="1"/>
</dbReference>
<comment type="catalytic activity">
    <reaction evidence="14 15 17">
        <text>guanosine(37) in tRNA + S-adenosyl-L-methionine = N(1)-methylguanosine(37) in tRNA + S-adenosyl-L-homocysteine + H(+)</text>
        <dbReference type="Rhea" id="RHEA:36899"/>
        <dbReference type="Rhea" id="RHEA-COMP:10145"/>
        <dbReference type="Rhea" id="RHEA-COMP:10147"/>
        <dbReference type="ChEBI" id="CHEBI:15378"/>
        <dbReference type="ChEBI" id="CHEBI:57856"/>
        <dbReference type="ChEBI" id="CHEBI:59789"/>
        <dbReference type="ChEBI" id="CHEBI:73542"/>
        <dbReference type="ChEBI" id="CHEBI:74269"/>
        <dbReference type="EC" id="2.1.1.228"/>
    </reaction>
</comment>
<name>A0A2M7SFA3_9BACT</name>
<dbReference type="Gene3D" id="1.10.1270.20">
    <property type="entry name" value="tRNA(m1g37)methyltransferase, domain 2"/>
    <property type="match status" value="1"/>
</dbReference>
<evidence type="ECO:0000256" key="3">
    <source>
        <dbReference type="ARBA" id="ARBA00007630"/>
    </source>
</evidence>
<dbReference type="NCBIfam" id="NF000648">
    <property type="entry name" value="PRK00026.1"/>
    <property type="match status" value="1"/>
</dbReference>
<evidence type="ECO:0000256" key="12">
    <source>
        <dbReference type="ARBA" id="ARBA00029736"/>
    </source>
</evidence>
<evidence type="ECO:0000256" key="1">
    <source>
        <dbReference type="ARBA" id="ARBA00002634"/>
    </source>
</evidence>
<dbReference type="Proteomes" id="UP000229307">
    <property type="component" value="Unassembled WGS sequence"/>
</dbReference>
<comment type="similarity">
    <text evidence="3 15 17">Belongs to the RNA methyltransferase TrmD family.</text>
</comment>
<dbReference type="NCBIfam" id="TIGR00088">
    <property type="entry name" value="trmD"/>
    <property type="match status" value="1"/>
</dbReference>
<evidence type="ECO:0000256" key="15">
    <source>
        <dbReference type="HAMAP-Rule" id="MF_00605"/>
    </source>
</evidence>
<evidence type="ECO:0000313" key="19">
    <source>
        <dbReference type="EMBL" id="PIZ18174.1"/>
    </source>
</evidence>
<dbReference type="AlphaFoldDB" id="A0A2M7SFA3"/>
<dbReference type="CDD" id="cd18080">
    <property type="entry name" value="TrmD-like"/>
    <property type="match status" value="1"/>
</dbReference>
<evidence type="ECO:0000256" key="16">
    <source>
        <dbReference type="PIRSR" id="PIRSR000386-1"/>
    </source>
</evidence>
<gene>
    <name evidence="15" type="primary">trmD</name>
    <name evidence="19" type="ORF">COY52_01035</name>
</gene>
<evidence type="ECO:0000256" key="10">
    <source>
        <dbReference type="ARBA" id="ARBA00022691"/>
    </source>
</evidence>
<dbReference type="PIRSF" id="PIRSF000386">
    <property type="entry name" value="tRNA_mtase"/>
    <property type="match status" value="1"/>
</dbReference>